<feature type="region of interest" description="Disordered" evidence="1">
    <location>
        <begin position="252"/>
        <end position="276"/>
    </location>
</feature>
<dbReference type="EMBL" id="QAPG01000110">
    <property type="protein sequence ID" value="TDZ31055.1"/>
    <property type="molecule type" value="Genomic_DNA"/>
</dbReference>
<evidence type="ECO:0000313" key="2">
    <source>
        <dbReference type="EMBL" id="TDZ31055.1"/>
    </source>
</evidence>
<evidence type="ECO:0000313" key="3">
    <source>
        <dbReference type="Proteomes" id="UP000295083"/>
    </source>
</evidence>
<proteinExistence type="predicted"/>
<dbReference type="Proteomes" id="UP000295083">
    <property type="component" value="Unassembled WGS sequence"/>
</dbReference>
<feature type="region of interest" description="Disordered" evidence="1">
    <location>
        <begin position="647"/>
        <end position="695"/>
    </location>
</feature>
<feature type="compositionally biased region" description="Polar residues" evidence="1">
    <location>
        <begin position="311"/>
        <end position="320"/>
    </location>
</feature>
<feature type="region of interest" description="Disordered" evidence="1">
    <location>
        <begin position="288"/>
        <end position="321"/>
    </location>
</feature>
<feature type="compositionally biased region" description="Polar residues" evidence="1">
    <location>
        <begin position="252"/>
        <end position="269"/>
    </location>
</feature>
<protein>
    <submittedName>
        <fullName evidence="2">Uncharacterized protein</fullName>
    </submittedName>
</protein>
<keyword evidence="3" id="KW-1185">Reference proteome</keyword>
<gene>
    <name evidence="2" type="ORF">C8035_v001896</name>
</gene>
<feature type="region of interest" description="Disordered" evidence="1">
    <location>
        <begin position="46"/>
        <end position="79"/>
    </location>
</feature>
<dbReference type="AlphaFoldDB" id="A0A4R8Q7C1"/>
<name>A0A4R8Q7C1_9PEZI</name>
<accession>A0A4R8Q7C1</accession>
<sequence length="695" mass="78113">MENVDFGGDMETYAFDLPDTNFDSYSDPNLFFDFEACADGQVPDAAAAVPASPPRADPEPIFTLKNEPPRDQANSTDTDNLNLEDLFGDFVMEGPTPQVRDDITFTLPVDHDRSTPGNHVSPLPLPNPLSSGDKGGCSTDMFDSLLADLSVTADASFLPQEPNWLHAPVDPSPFSCKADPTLVNSLDFFAADVNTGTRETTYPSPQGTEVITALPHYPFFRDASKPGEIPFAFDETPPSFFNPFDPVVSSSGSQFLQPSTPATSTTSLQHPRPVNPVSPNFFLKAEDIPEAGPLGAPPSTLDPRGTIRATPASSSLSPFQTPKRDLITPVVNGKVIKRIPRPAKAKDVDANEWYSKPEPLAAWGGSDPENVPLFRYNGFGEWLPRRNYSRDEILYYFTERRRLNLPLTLWVQNSPHGCVNRVQDGGTLKCRWNGCPSQNGTILKGFWRVCFDERPETSGATHNPFHNAGYMHLWCMDKCFDLIEIAQAFDMRPDTRHFEKEEKNPMAMTRDHDDLMMEYELWRETQQKAYEEWRTLCETNKMLGLPTENRVVERDQKLWFILTTKHLALETVVRQTMRDSRNGLSMDKHKGDVAWYARKVVERKKHTRAQKDAGSRALAKLVDCEGVFDDDEEAVIECQLSRPMRVAKRKHEVDGENDKENSHSPIKRSRRRHDSVFQDIGGNRRQSQVDGGDAS</sequence>
<reference evidence="2 3" key="1">
    <citation type="submission" date="2018-11" db="EMBL/GenBank/DDBJ databases">
        <title>Genome sequence and assembly of Colletotrichum spinosum.</title>
        <authorList>
            <person name="Gan P."/>
            <person name="Shirasu K."/>
        </authorList>
    </citation>
    <scope>NUCLEOTIDE SEQUENCE [LARGE SCALE GENOMIC DNA]</scope>
    <source>
        <strain evidence="2 3">CBS 515.97</strain>
    </source>
</reference>
<feature type="compositionally biased region" description="Basic and acidic residues" evidence="1">
    <location>
        <begin position="651"/>
        <end position="662"/>
    </location>
</feature>
<organism evidence="2 3">
    <name type="scientific">Colletotrichum spinosum</name>
    <dbReference type="NCBI Taxonomy" id="1347390"/>
    <lineage>
        <taxon>Eukaryota</taxon>
        <taxon>Fungi</taxon>
        <taxon>Dikarya</taxon>
        <taxon>Ascomycota</taxon>
        <taxon>Pezizomycotina</taxon>
        <taxon>Sordariomycetes</taxon>
        <taxon>Hypocreomycetidae</taxon>
        <taxon>Glomerellales</taxon>
        <taxon>Glomerellaceae</taxon>
        <taxon>Colletotrichum</taxon>
        <taxon>Colletotrichum orbiculare species complex</taxon>
    </lineage>
</organism>
<comment type="caution">
    <text evidence="2">The sequence shown here is derived from an EMBL/GenBank/DDBJ whole genome shotgun (WGS) entry which is preliminary data.</text>
</comment>
<evidence type="ECO:0000256" key="1">
    <source>
        <dbReference type="SAM" id="MobiDB-lite"/>
    </source>
</evidence>